<dbReference type="SMART" id="SM00464">
    <property type="entry name" value="LON"/>
    <property type="match status" value="1"/>
</dbReference>
<protein>
    <submittedName>
        <fullName evidence="2">LON peptidase substrate-binding domain-containing protein</fullName>
    </submittedName>
</protein>
<dbReference type="EMBL" id="JARHUD010000003">
    <property type="protein sequence ID" value="MDF2095745.1"/>
    <property type="molecule type" value="Genomic_DNA"/>
</dbReference>
<evidence type="ECO:0000313" key="2">
    <source>
        <dbReference type="EMBL" id="MDF2095745.1"/>
    </source>
</evidence>
<dbReference type="SUPFAM" id="SSF88697">
    <property type="entry name" value="PUA domain-like"/>
    <property type="match status" value="1"/>
</dbReference>
<comment type="caution">
    <text evidence="2">The sequence shown here is derived from an EMBL/GenBank/DDBJ whole genome shotgun (WGS) entry which is preliminary data.</text>
</comment>
<dbReference type="PROSITE" id="PS51787">
    <property type="entry name" value="LON_N"/>
    <property type="match status" value="1"/>
</dbReference>
<dbReference type="Pfam" id="PF02190">
    <property type="entry name" value="LON_substr_bdg"/>
    <property type="match status" value="1"/>
</dbReference>
<gene>
    <name evidence="2" type="ORF">P2G67_07115</name>
</gene>
<name>A0ABT5YLB6_9PROT</name>
<dbReference type="Gene3D" id="2.30.130.40">
    <property type="entry name" value="LON domain-like"/>
    <property type="match status" value="1"/>
</dbReference>
<reference evidence="2 3" key="1">
    <citation type="submission" date="2023-03" db="EMBL/GenBank/DDBJ databases">
        <title>Fodinicurvata sp. CAU 1616 isolated from sea sendiment.</title>
        <authorList>
            <person name="Kim W."/>
        </authorList>
    </citation>
    <scope>NUCLEOTIDE SEQUENCE [LARGE SCALE GENOMIC DNA]</scope>
    <source>
        <strain evidence="2 3">CAU 1616</strain>
    </source>
</reference>
<dbReference type="Proteomes" id="UP001215503">
    <property type="component" value="Unassembled WGS sequence"/>
</dbReference>
<dbReference type="RefSeq" id="WP_275821434.1">
    <property type="nucleotide sequence ID" value="NZ_JARHUD010000003.1"/>
</dbReference>
<dbReference type="InterPro" id="IPR046336">
    <property type="entry name" value="Lon_prtase_N_sf"/>
</dbReference>
<dbReference type="PANTHER" id="PTHR46732">
    <property type="entry name" value="ATP-DEPENDENT PROTEASE LA (LON) DOMAIN PROTEIN"/>
    <property type="match status" value="1"/>
</dbReference>
<sequence>MTTPAFAPRYEELPETLPIFPLPGALLLPGGQLPLNIFEPRYLAMTQAALAGSRLIGMVQPLPQEQEGDAADVGAAPLFGIGCAGRITSFGETDDGRYLITLTGMLRFSVREELPRAEEGYRRVRPAWEPFRGDLEGGDELAQIEQAFDRTRLLQALRGYFEVSGLQGDWDSIQAAEDDELVTALAMLCPFDVREKQALLEAPTLGERAETMIALFEMATLAQGGGEGLRH</sequence>
<evidence type="ECO:0000259" key="1">
    <source>
        <dbReference type="PROSITE" id="PS51787"/>
    </source>
</evidence>
<dbReference type="InterPro" id="IPR015947">
    <property type="entry name" value="PUA-like_sf"/>
</dbReference>
<organism evidence="2 3">
    <name type="scientific">Aquibaculum arenosum</name>
    <dbReference type="NCBI Taxonomy" id="3032591"/>
    <lineage>
        <taxon>Bacteria</taxon>
        <taxon>Pseudomonadati</taxon>
        <taxon>Pseudomonadota</taxon>
        <taxon>Alphaproteobacteria</taxon>
        <taxon>Rhodospirillales</taxon>
        <taxon>Rhodovibrionaceae</taxon>
        <taxon>Aquibaculum</taxon>
    </lineage>
</organism>
<feature type="domain" description="Lon N-terminal" evidence="1">
    <location>
        <begin position="17"/>
        <end position="220"/>
    </location>
</feature>
<dbReference type="InterPro" id="IPR003111">
    <property type="entry name" value="Lon_prtase_N"/>
</dbReference>
<proteinExistence type="predicted"/>
<accession>A0ABT5YLB6</accession>
<evidence type="ECO:0000313" key="3">
    <source>
        <dbReference type="Proteomes" id="UP001215503"/>
    </source>
</evidence>
<dbReference type="PANTHER" id="PTHR46732:SF8">
    <property type="entry name" value="ATP-DEPENDENT PROTEASE LA (LON) DOMAIN PROTEIN"/>
    <property type="match status" value="1"/>
</dbReference>
<keyword evidence="3" id="KW-1185">Reference proteome</keyword>